<accession>A0A0F9K3V7</accession>
<dbReference type="InterPro" id="IPR002941">
    <property type="entry name" value="DNA_methylase_N4/N6"/>
</dbReference>
<gene>
    <name evidence="5" type="ORF">LCGC14_1452530</name>
</gene>
<dbReference type="SUPFAM" id="SSF53335">
    <property type="entry name" value="S-adenosyl-L-methionine-dependent methyltransferases"/>
    <property type="match status" value="1"/>
</dbReference>
<dbReference type="InterPro" id="IPR029063">
    <property type="entry name" value="SAM-dependent_MTases_sf"/>
</dbReference>
<dbReference type="PANTHER" id="PTHR13370">
    <property type="entry name" value="RNA METHYLASE-RELATED"/>
    <property type="match status" value="1"/>
</dbReference>
<reference evidence="5" key="1">
    <citation type="journal article" date="2015" name="Nature">
        <title>Complex archaea that bridge the gap between prokaryotes and eukaryotes.</title>
        <authorList>
            <person name="Spang A."/>
            <person name="Saw J.H."/>
            <person name="Jorgensen S.L."/>
            <person name="Zaremba-Niedzwiedzka K."/>
            <person name="Martijn J."/>
            <person name="Lind A.E."/>
            <person name="van Eijk R."/>
            <person name="Schleper C."/>
            <person name="Guy L."/>
            <person name="Ettema T.J."/>
        </authorList>
    </citation>
    <scope>NUCLEOTIDE SEQUENCE</scope>
</reference>
<sequence length="204" mass="24062">MKPYYQDEWVTIYHGDCREILPGFHPDVIVTDPPYKDEDVDFEYLRWFDNVFRKMRFITKDYILFFNNSSRLYDLMQICGKPVRILVWSKGVVKYAWRWEPILIYGSKEPSFKINKHIYSDHLPFQPLHKGQSQHKYEKPIKLMNTIISFIPLDKVILDPFLGSGTTAVAAKKLNRKCIGIEIEEKYCEIAAKRCSQGVFELGL</sequence>
<dbReference type="PROSITE" id="PS00092">
    <property type="entry name" value="N6_MTASE"/>
    <property type="match status" value="1"/>
</dbReference>
<name>A0A0F9K3V7_9ZZZZ</name>
<dbReference type="PRINTS" id="PR00508">
    <property type="entry name" value="S21N4MTFRASE"/>
</dbReference>
<organism evidence="5">
    <name type="scientific">marine sediment metagenome</name>
    <dbReference type="NCBI Taxonomy" id="412755"/>
    <lineage>
        <taxon>unclassified sequences</taxon>
        <taxon>metagenomes</taxon>
        <taxon>ecological metagenomes</taxon>
    </lineage>
</organism>
<keyword evidence="2" id="KW-0489">Methyltransferase</keyword>
<dbReference type="Pfam" id="PF01555">
    <property type="entry name" value="N6_N4_Mtase"/>
    <property type="match status" value="1"/>
</dbReference>
<evidence type="ECO:0000313" key="5">
    <source>
        <dbReference type="EMBL" id="KKM69276.1"/>
    </source>
</evidence>
<dbReference type="GO" id="GO:0009007">
    <property type="term" value="F:site-specific DNA-methyltransferase (adenine-specific) activity"/>
    <property type="evidence" value="ECO:0007669"/>
    <property type="project" value="TreeGrafter"/>
</dbReference>
<dbReference type="GO" id="GO:0032259">
    <property type="term" value="P:methylation"/>
    <property type="evidence" value="ECO:0007669"/>
    <property type="project" value="UniProtKB-KW"/>
</dbReference>
<evidence type="ECO:0000256" key="1">
    <source>
        <dbReference type="ARBA" id="ARBA00006594"/>
    </source>
</evidence>
<dbReference type="AlphaFoldDB" id="A0A0F9K3V7"/>
<dbReference type="GO" id="GO:0008170">
    <property type="term" value="F:N-methyltransferase activity"/>
    <property type="evidence" value="ECO:0007669"/>
    <property type="project" value="InterPro"/>
</dbReference>
<dbReference type="GO" id="GO:0003677">
    <property type="term" value="F:DNA binding"/>
    <property type="evidence" value="ECO:0007669"/>
    <property type="project" value="InterPro"/>
</dbReference>
<keyword evidence="3" id="KW-0808">Transferase</keyword>
<dbReference type="GO" id="GO:0005737">
    <property type="term" value="C:cytoplasm"/>
    <property type="evidence" value="ECO:0007669"/>
    <property type="project" value="TreeGrafter"/>
</dbReference>
<evidence type="ECO:0000256" key="2">
    <source>
        <dbReference type="ARBA" id="ARBA00022603"/>
    </source>
</evidence>
<evidence type="ECO:0000256" key="3">
    <source>
        <dbReference type="ARBA" id="ARBA00022679"/>
    </source>
</evidence>
<dbReference type="InterPro" id="IPR001091">
    <property type="entry name" value="RM_Methyltransferase"/>
</dbReference>
<dbReference type="InterPro" id="IPR002052">
    <property type="entry name" value="DNA_methylase_N6_adenine_CS"/>
</dbReference>
<evidence type="ECO:0000259" key="4">
    <source>
        <dbReference type="Pfam" id="PF01555"/>
    </source>
</evidence>
<dbReference type="EMBL" id="LAZR01010017">
    <property type="protein sequence ID" value="KKM69276.1"/>
    <property type="molecule type" value="Genomic_DNA"/>
</dbReference>
<dbReference type="PANTHER" id="PTHR13370:SF3">
    <property type="entry name" value="TRNA (GUANINE(10)-N2)-METHYLTRANSFERASE HOMOLOG"/>
    <property type="match status" value="1"/>
</dbReference>
<comment type="caution">
    <text evidence="5">The sequence shown here is derived from an EMBL/GenBank/DDBJ whole genome shotgun (WGS) entry which is preliminary data.</text>
</comment>
<proteinExistence type="inferred from homology"/>
<dbReference type="Gene3D" id="3.40.50.150">
    <property type="entry name" value="Vaccinia Virus protein VP39"/>
    <property type="match status" value="1"/>
</dbReference>
<feature type="domain" description="DNA methylase N-4/N-6" evidence="4">
    <location>
        <begin position="27"/>
        <end position="193"/>
    </location>
</feature>
<protein>
    <recommendedName>
        <fullName evidence="4">DNA methylase N-4/N-6 domain-containing protein</fullName>
    </recommendedName>
</protein>
<comment type="similarity">
    <text evidence="1">Belongs to the N(4)/N(6)-methyltransferase family.</text>
</comment>